<organism evidence="4 5">
    <name type="scientific">Streptococcus cuniculi</name>
    <dbReference type="NCBI Taxonomy" id="1432788"/>
    <lineage>
        <taxon>Bacteria</taxon>
        <taxon>Bacillati</taxon>
        <taxon>Bacillota</taxon>
        <taxon>Bacilli</taxon>
        <taxon>Lactobacillales</taxon>
        <taxon>Streptococcaceae</taxon>
        <taxon>Streptococcus</taxon>
    </lineage>
</organism>
<comment type="caution">
    <text evidence="4">The sequence shown here is derived from an EMBL/GenBank/DDBJ whole genome shotgun (WGS) entry which is preliminary data.</text>
</comment>
<gene>
    <name evidence="4" type="ORF">BU202_10220</name>
</gene>
<dbReference type="PANTHER" id="PTHR42901:SF1">
    <property type="entry name" value="ALCOHOL DEHYDROGENASE"/>
    <property type="match status" value="1"/>
</dbReference>
<dbReference type="RefSeq" id="WP_075105659.1">
    <property type="nucleotide sequence ID" value="NZ_MSJM01000014.1"/>
</dbReference>
<name>A0A1Q8E552_9STRE</name>
<dbReference type="Pfam" id="PF00106">
    <property type="entry name" value="adh_short"/>
    <property type="match status" value="1"/>
</dbReference>
<evidence type="ECO:0000313" key="4">
    <source>
        <dbReference type="EMBL" id="OLF46918.1"/>
    </source>
</evidence>
<evidence type="ECO:0000313" key="5">
    <source>
        <dbReference type="Proteomes" id="UP000186890"/>
    </source>
</evidence>
<dbReference type="PANTHER" id="PTHR42901">
    <property type="entry name" value="ALCOHOL DEHYDROGENASE"/>
    <property type="match status" value="1"/>
</dbReference>
<dbReference type="PRINTS" id="PR00081">
    <property type="entry name" value="GDHRDH"/>
</dbReference>
<dbReference type="GO" id="GO:0016491">
    <property type="term" value="F:oxidoreductase activity"/>
    <property type="evidence" value="ECO:0007669"/>
    <property type="project" value="UniProtKB-KW"/>
</dbReference>
<reference evidence="5" key="1">
    <citation type="submission" date="2016-12" db="EMBL/GenBank/DDBJ databases">
        <authorList>
            <person name="Gulvik C.A."/>
        </authorList>
    </citation>
    <scope>NUCLEOTIDE SEQUENCE [LARGE SCALE GENOMIC DNA]</scope>
    <source>
        <strain evidence="5">NED12-00049-6B</strain>
    </source>
</reference>
<sequence length="259" mass="28460">MSKTILITGASSGIGKALAEKYARLGWNLVLVAKNPLVLEPFVSDLRKKTATFILPIIQDLRQADAARSIFQHVAAQGLELDILVNNAGFGDHGPFEKADLQKQIDMIAVNNTALMSLTHYFLPSLLKQARPTYIVNLCSTAAFLPGPYMSIYHASKAFVFSFSLALAEELKDTNVVVKTICPGPVATGFQARAGESSAALFDRMKNQTPEAMADFIVSEIPKKKLVSVKGLRDRFFLYCSGLLPKKLALRLVRRIMTR</sequence>
<dbReference type="EMBL" id="MSJM01000014">
    <property type="protein sequence ID" value="OLF46918.1"/>
    <property type="molecule type" value="Genomic_DNA"/>
</dbReference>
<keyword evidence="5" id="KW-1185">Reference proteome</keyword>
<dbReference type="Proteomes" id="UP000186890">
    <property type="component" value="Unassembled WGS sequence"/>
</dbReference>
<evidence type="ECO:0000256" key="2">
    <source>
        <dbReference type="ARBA" id="ARBA00023002"/>
    </source>
</evidence>
<dbReference type="PIRSF" id="PIRSF000126">
    <property type="entry name" value="11-beta-HSD1"/>
    <property type="match status" value="1"/>
</dbReference>
<evidence type="ECO:0000256" key="3">
    <source>
        <dbReference type="RuleBase" id="RU000363"/>
    </source>
</evidence>
<dbReference type="PRINTS" id="PR00080">
    <property type="entry name" value="SDRFAMILY"/>
</dbReference>
<proteinExistence type="inferred from homology"/>
<protein>
    <recommendedName>
        <fullName evidence="6">SDR family oxidoreductase</fullName>
    </recommendedName>
</protein>
<comment type="similarity">
    <text evidence="1 3">Belongs to the short-chain dehydrogenases/reductases (SDR) family.</text>
</comment>
<dbReference type="SUPFAM" id="SSF51735">
    <property type="entry name" value="NAD(P)-binding Rossmann-fold domains"/>
    <property type="match status" value="1"/>
</dbReference>
<dbReference type="AlphaFoldDB" id="A0A1Q8E552"/>
<dbReference type="InterPro" id="IPR002347">
    <property type="entry name" value="SDR_fam"/>
</dbReference>
<evidence type="ECO:0008006" key="6">
    <source>
        <dbReference type="Google" id="ProtNLM"/>
    </source>
</evidence>
<dbReference type="CDD" id="cd05233">
    <property type="entry name" value="SDR_c"/>
    <property type="match status" value="1"/>
</dbReference>
<accession>A0A1Q8E552</accession>
<keyword evidence="2" id="KW-0560">Oxidoreductase</keyword>
<dbReference type="Gene3D" id="3.40.50.720">
    <property type="entry name" value="NAD(P)-binding Rossmann-like Domain"/>
    <property type="match status" value="1"/>
</dbReference>
<evidence type="ECO:0000256" key="1">
    <source>
        <dbReference type="ARBA" id="ARBA00006484"/>
    </source>
</evidence>
<dbReference type="InterPro" id="IPR036291">
    <property type="entry name" value="NAD(P)-bd_dom_sf"/>
</dbReference>